<reference evidence="1 2" key="1">
    <citation type="journal article" date="2016" name="Front. Microbiol.">
        <title>Single-Cell (Meta-)Genomics of a Dimorphic Candidatus Thiomargarita nelsonii Reveals Genomic Plasticity.</title>
        <authorList>
            <person name="Flood B.E."/>
            <person name="Fliss P."/>
            <person name="Jones D.S."/>
            <person name="Dick G.J."/>
            <person name="Jain S."/>
            <person name="Kaster A.K."/>
            <person name="Winkel M."/>
            <person name="Mussmann M."/>
            <person name="Bailey J."/>
        </authorList>
    </citation>
    <scope>NUCLEOTIDE SEQUENCE [LARGE SCALE GENOMIC DNA]</scope>
    <source>
        <strain evidence="1">Hydrate Ridge</strain>
    </source>
</reference>
<protein>
    <submittedName>
        <fullName evidence="1">Uncharacterized protein</fullName>
    </submittedName>
</protein>
<accession>A0A0A6PGV6</accession>
<sequence length="98" mass="11301">MTTCSYRIDSPVGKVFPLGNEIERRGAPLLRFRAFFNNEQALDLESLIIKNQVVMLFLLERWWPGFPLVLAGIIFKILSRPEKALEVLLKPPQSYPQD</sequence>
<dbReference type="EMBL" id="JSZA02000112">
    <property type="protein sequence ID" value="KHD09712.2"/>
    <property type="molecule type" value="Genomic_DNA"/>
</dbReference>
<proteinExistence type="predicted"/>
<gene>
    <name evidence="1" type="ORF">PN36_23205</name>
</gene>
<dbReference type="AlphaFoldDB" id="A0A0A6PGV6"/>
<keyword evidence="2" id="KW-1185">Reference proteome</keyword>
<name>A0A0A6PGV6_9GAMM</name>
<evidence type="ECO:0000313" key="2">
    <source>
        <dbReference type="Proteomes" id="UP000030428"/>
    </source>
</evidence>
<evidence type="ECO:0000313" key="1">
    <source>
        <dbReference type="EMBL" id="KHD09712.2"/>
    </source>
</evidence>
<organism evidence="1 2">
    <name type="scientific">Candidatus Thiomargarita nelsonii</name>
    <dbReference type="NCBI Taxonomy" id="1003181"/>
    <lineage>
        <taxon>Bacteria</taxon>
        <taxon>Pseudomonadati</taxon>
        <taxon>Pseudomonadota</taxon>
        <taxon>Gammaproteobacteria</taxon>
        <taxon>Thiotrichales</taxon>
        <taxon>Thiotrichaceae</taxon>
        <taxon>Thiomargarita</taxon>
    </lineage>
</organism>
<comment type="caution">
    <text evidence="1">The sequence shown here is derived from an EMBL/GenBank/DDBJ whole genome shotgun (WGS) entry which is preliminary data.</text>
</comment>
<dbReference type="Proteomes" id="UP000030428">
    <property type="component" value="Unassembled WGS sequence"/>
</dbReference>